<name>A0A3N4HJE5_ASCIM</name>
<feature type="compositionally biased region" description="Basic and acidic residues" evidence="1">
    <location>
        <begin position="178"/>
        <end position="192"/>
    </location>
</feature>
<reference evidence="2 3" key="1">
    <citation type="journal article" date="2018" name="Nat. Ecol. Evol.">
        <title>Pezizomycetes genomes reveal the molecular basis of ectomycorrhizal truffle lifestyle.</title>
        <authorList>
            <person name="Murat C."/>
            <person name="Payen T."/>
            <person name="Noel B."/>
            <person name="Kuo A."/>
            <person name="Morin E."/>
            <person name="Chen J."/>
            <person name="Kohler A."/>
            <person name="Krizsan K."/>
            <person name="Balestrini R."/>
            <person name="Da Silva C."/>
            <person name="Montanini B."/>
            <person name="Hainaut M."/>
            <person name="Levati E."/>
            <person name="Barry K.W."/>
            <person name="Belfiori B."/>
            <person name="Cichocki N."/>
            <person name="Clum A."/>
            <person name="Dockter R.B."/>
            <person name="Fauchery L."/>
            <person name="Guy J."/>
            <person name="Iotti M."/>
            <person name="Le Tacon F."/>
            <person name="Lindquist E.A."/>
            <person name="Lipzen A."/>
            <person name="Malagnac F."/>
            <person name="Mello A."/>
            <person name="Molinier V."/>
            <person name="Miyauchi S."/>
            <person name="Poulain J."/>
            <person name="Riccioni C."/>
            <person name="Rubini A."/>
            <person name="Sitrit Y."/>
            <person name="Splivallo R."/>
            <person name="Traeger S."/>
            <person name="Wang M."/>
            <person name="Zifcakova L."/>
            <person name="Wipf D."/>
            <person name="Zambonelli A."/>
            <person name="Paolocci F."/>
            <person name="Nowrousian M."/>
            <person name="Ottonello S."/>
            <person name="Baldrian P."/>
            <person name="Spatafora J.W."/>
            <person name="Henrissat B."/>
            <person name="Nagy L.G."/>
            <person name="Aury J.M."/>
            <person name="Wincker P."/>
            <person name="Grigoriev I.V."/>
            <person name="Bonfante P."/>
            <person name="Martin F.M."/>
        </authorList>
    </citation>
    <scope>NUCLEOTIDE SEQUENCE [LARGE SCALE GENOMIC DNA]</scope>
    <source>
        <strain evidence="2 3">RN42</strain>
    </source>
</reference>
<sequence length="601" mass="66486">MPPARSRGAGTAKAKTAAIRKPKNSNNAVPSEPTAKAKGEKETDPQPPKIPATSGKKQPRARAKAADVEEACEPNKTIDWTKSGIFPATQVEVPRGILDSSQKHDRSEDEDIGPAPVAKRTRLQKKAVEQSAPPVHIAKQERQTAGKLPSPETGKRQNKNKDEPIPAQMQKSNRRGRRTEPQEHMSAPDRPPHTPKGRKQKQNDKHPEPQPQSARESKEGSTREQQHTESAGNRSSRPERNITLVITPEPDPIAANSTEQSSAKSIEEADSSESDVEEAHEEEGEEEDSDDGDEGTGSSDDSSEEDGDGSDDESQNENVPDDNDTGDFESSPSSTPSELKHEDDFKDLDAEDENYVPSHSDEDEPHTDGQLSQAEEEEPIEESVAGSAKVPVAEDDFIIEDEAFESSDNQSDGEVQIPLVDSPCPYLVDPHKGFLQIFCTDFDGAIKTSNLPTHQSSNEVTYTLQEHMAPCGIPILAATIHDEIYGWLSLDDTAYRLLHKLFLSGHEIQLRLQWKYQQRVPRGGIRFVGTASWRAVCEDGIGIESYYRPRVFMVDHFLHYNPTRHDPAADTGIAGYERTSPVSRALREDDLQLEMERNKNL</sequence>
<feature type="region of interest" description="Disordered" evidence="1">
    <location>
        <begin position="1"/>
        <end position="392"/>
    </location>
</feature>
<feature type="compositionally biased region" description="Low complexity" evidence="1">
    <location>
        <begin position="8"/>
        <end position="17"/>
    </location>
</feature>
<feature type="compositionally biased region" description="Basic and acidic residues" evidence="1">
    <location>
        <begin position="35"/>
        <end position="44"/>
    </location>
</feature>
<protein>
    <submittedName>
        <fullName evidence="2">Uncharacterized protein</fullName>
    </submittedName>
</protein>
<keyword evidence="3" id="KW-1185">Reference proteome</keyword>
<feature type="compositionally biased region" description="Basic and acidic residues" evidence="1">
    <location>
        <begin position="215"/>
        <end position="227"/>
    </location>
</feature>
<evidence type="ECO:0000313" key="2">
    <source>
        <dbReference type="EMBL" id="RPA72070.1"/>
    </source>
</evidence>
<feature type="compositionally biased region" description="Acidic residues" evidence="1">
    <location>
        <begin position="268"/>
        <end position="294"/>
    </location>
</feature>
<evidence type="ECO:0000256" key="1">
    <source>
        <dbReference type="SAM" id="MobiDB-lite"/>
    </source>
</evidence>
<feature type="compositionally biased region" description="Basic and acidic residues" evidence="1">
    <location>
        <begin position="153"/>
        <end position="164"/>
    </location>
</feature>
<feature type="compositionally biased region" description="Polar residues" evidence="1">
    <location>
        <begin position="328"/>
        <end position="337"/>
    </location>
</feature>
<accession>A0A3N4HJE5</accession>
<organism evidence="2 3">
    <name type="scientific">Ascobolus immersus RN42</name>
    <dbReference type="NCBI Taxonomy" id="1160509"/>
    <lineage>
        <taxon>Eukaryota</taxon>
        <taxon>Fungi</taxon>
        <taxon>Dikarya</taxon>
        <taxon>Ascomycota</taxon>
        <taxon>Pezizomycotina</taxon>
        <taxon>Pezizomycetes</taxon>
        <taxon>Pezizales</taxon>
        <taxon>Ascobolaceae</taxon>
        <taxon>Ascobolus</taxon>
    </lineage>
</organism>
<feature type="compositionally biased region" description="Acidic residues" evidence="1">
    <location>
        <begin position="301"/>
        <end position="327"/>
    </location>
</feature>
<dbReference type="AlphaFoldDB" id="A0A3N4HJE5"/>
<feature type="compositionally biased region" description="Basic and acidic residues" evidence="1">
    <location>
        <begin position="338"/>
        <end position="348"/>
    </location>
</feature>
<dbReference type="Proteomes" id="UP000275078">
    <property type="component" value="Unassembled WGS sequence"/>
</dbReference>
<dbReference type="EMBL" id="ML119881">
    <property type="protein sequence ID" value="RPA72070.1"/>
    <property type="molecule type" value="Genomic_DNA"/>
</dbReference>
<evidence type="ECO:0000313" key="3">
    <source>
        <dbReference type="Proteomes" id="UP000275078"/>
    </source>
</evidence>
<proteinExistence type="predicted"/>
<gene>
    <name evidence="2" type="ORF">BJ508DRAFT_335395</name>
</gene>